<feature type="coiled-coil region" evidence="1">
    <location>
        <begin position="315"/>
        <end position="349"/>
    </location>
</feature>
<sequence length="381" mass="42304">MDPVTETVTITYSGYKASRIDPEDVAQATEVVREDAAALRLPQPPKSNITVIRPGTIEFFWETTGGSTLHKQLNGKLGQPASTAARALLEQISSLSIDRLEYHSDGPASLGASRTKPRIWRPRSSTTRKSLKDRVELPRKPDDTTPYFGQADQFLDNLGDTMGITGSPLPTPPSSAGYWPASVVEFPNSHPDNVIRATTRSTNVRPVRRSVWLKPWTWDFANGQPTLSIAIDSLENARDRHFQSQHVQPTSHPNSNVQKVEKLMSELKEVRRHLTAGLERQTDIVDELKRLSAVASVPPHMLESPANGMMPPGDELVLKARLKLAEQQLEEERTRRKAAEDLLNDVQRECKQPFVVPALLDAFVMISNLSSEAVLDRSLGT</sequence>
<comment type="caution">
    <text evidence="3">The sequence shown here is derived from an EMBL/GenBank/DDBJ whole genome shotgun (WGS) entry which is preliminary data.</text>
</comment>
<keyword evidence="4" id="KW-1185">Reference proteome</keyword>
<dbReference type="Proteomes" id="UP001465976">
    <property type="component" value="Unassembled WGS sequence"/>
</dbReference>
<evidence type="ECO:0000313" key="4">
    <source>
        <dbReference type="Proteomes" id="UP001465976"/>
    </source>
</evidence>
<gene>
    <name evidence="3" type="ORF">V5O48_001091</name>
</gene>
<feature type="compositionally biased region" description="Basic and acidic residues" evidence="2">
    <location>
        <begin position="130"/>
        <end position="143"/>
    </location>
</feature>
<evidence type="ECO:0000313" key="3">
    <source>
        <dbReference type="EMBL" id="KAL0580897.1"/>
    </source>
</evidence>
<accession>A0ABR3FZT7</accession>
<evidence type="ECO:0000256" key="1">
    <source>
        <dbReference type="SAM" id="Coils"/>
    </source>
</evidence>
<dbReference type="EMBL" id="JBAHYK010000020">
    <property type="protein sequence ID" value="KAL0580897.1"/>
    <property type="molecule type" value="Genomic_DNA"/>
</dbReference>
<organism evidence="3 4">
    <name type="scientific">Marasmius crinis-equi</name>
    <dbReference type="NCBI Taxonomy" id="585013"/>
    <lineage>
        <taxon>Eukaryota</taxon>
        <taxon>Fungi</taxon>
        <taxon>Dikarya</taxon>
        <taxon>Basidiomycota</taxon>
        <taxon>Agaricomycotina</taxon>
        <taxon>Agaricomycetes</taxon>
        <taxon>Agaricomycetidae</taxon>
        <taxon>Agaricales</taxon>
        <taxon>Marasmiineae</taxon>
        <taxon>Marasmiaceae</taxon>
        <taxon>Marasmius</taxon>
    </lineage>
</organism>
<protein>
    <submittedName>
        <fullName evidence="3">Uncharacterized protein</fullName>
    </submittedName>
</protein>
<name>A0ABR3FZT7_9AGAR</name>
<keyword evidence="1" id="KW-0175">Coiled coil</keyword>
<reference evidence="3 4" key="1">
    <citation type="submission" date="2024-02" db="EMBL/GenBank/DDBJ databases">
        <title>A draft genome for the cacao thread blight pathogen Marasmius crinis-equi.</title>
        <authorList>
            <person name="Cohen S.P."/>
            <person name="Baruah I.K."/>
            <person name="Amoako-Attah I."/>
            <person name="Bukari Y."/>
            <person name="Meinhardt L.W."/>
            <person name="Bailey B.A."/>
        </authorList>
    </citation>
    <scope>NUCLEOTIDE SEQUENCE [LARGE SCALE GENOMIC DNA]</scope>
    <source>
        <strain evidence="3 4">GH-76</strain>
    </source>
</reference>
<proteinExistence type="predicted"/>
<evidence type="ECO:0000256" key="2">
    <source>
        <dbReference type="SAM" id="MobiDB-lite"/>
    </source>
</evidence>
<feature type="region of interest" description="Disordered" evidence="2">
    <location>
        <begin position="105"/>
        <end position="148"/>
    </location>
</feature>